<dbReference type="EMBL" id="KN846956">
    <property type="protein sequence ID" value="KIW72379.1"/>
    <property type="molecule type" value="Genomic_DNA"/>
</dbReference>
<dbReference type="Proteomes" id="UP000054266">
    <property type="component" value="Unassembled WGS sequence"/>
</dbReference>
<feature type="compositionally biased region" description="Basic and acidic residues" evidence="1">
    <location>
        <begin position="246"/>
        <end position="257"/>
    </location>
</feature>
<feature type="compositionally biased region" description="Polar residues" evidence="1">
    <location>
        <begin position="59"/>
        <end position="76"/>
    </location>
</feature>
<feature type="region of interest" description="Disordered" evidence="1">
    <location>
        <begin position="139"/>
        <end position="263"/>
    </location>
</feature>
<keyword evidence="3" id="KW-1185">Reference proteome</keyword>
<feature type="compositionally biased region" description="Gly residues" evidence="1">
    <location>
        <begin position="145"/>
        <end position="154"/>
    </location>
</feature>
<accession>A0A0D2GJ32</accession>
<evidence type="ECO:0000313" key="3">
    <source>
        <dbReference type="Proteomes" id="UP000054266"/>
    </source>
</evidence>
<feature type="compositionally biased region" description="Polar residues" evidence="1">
    <location>
        <begin position="202"/>
        <end position="222"/>
    </location>
</feature>
<feature type="compositionally biased region" description="Polar residues" evidence="1">
    <location>
        <begin position="170"/>
        <end position="182"/>
    </location>
</feature>
<dbReference type="HOGENOM" id="CLU_058677_1_0_1"/>
<gene>
    <name evidence="2" type="ORF">PV04_00577</name>
</gene>
<reference evidence="2 3" key="1">
    <citation type="submission" date="2015-01" db="EMBL/GenBank/DDBJ databases">
        <title>The Genome Sequence of Capronia semiimmersa CBS27337.</title>
        <authorList>
            <consortium name="The Broad Institute Genomics Platform"/>
            <person name="Cuomo C."/>
            <person name="de Hoog S."/>
            <person name="Gorbushina A."/>
            <person name="Stielow B."/>
            <person name="Teixiera M."/>
            <person name="Abouelleil A."/>
            <person name="Chapman S.B."/>
            <person name="Priest M."/>
            <person name="Young S.K."/>
            <person name="Wortman J."/>
            <person name="Nusbaum C."/>
            <person name="Birren B."/>
        </authorList>
    </citation>
    <scope>NUCLEOTIDE SEQUENCE [LARGE SCALE GENOMIC DNA]</scope>
    <source>
        <strain evidence="2 3">CBS 27337</strain>
    </source>
</reference>
<feature type="region of interest" description="Disordered" evidence="1">
    <location>
        <begin position="1"/>
        <end position="76"/>
    </location>
</feature>
<feature type="compositionally biased region" description="Low complexity" evidence="1">
    <location>
        <begin position="31"/>
        <end position="53"/>
    </location>
</feature>
<sequence length="263" mass="27989">MSDQNSPPSPSFPQHRRRSSIVEMFNPRINTSSSTAVSSSPPSAGVPSTPTVPQHRRGTSITALGLTTNPSNQSHFSTFGLQRRASVATSSVASSPDFKNSFGDEPVVLEEDDTSRAAINPPSSPSFARRVSFGAQALRDVRLGGSPGASGGGRRPSTSLLTTLDEDSENATPSRRATSGTAKTAGEGFNWSEAIRDRTKRSPSFSSGNPFHQGGTTRPRSASISNPEPPKEIPKPVESPPARVMRKPDPLGERMLRGDFMMD</sequence>
<evidence type="ECO:0000256" key="1">
    <source>
        <dbReference type="SAM" id="MobiDB-lite"/>
    </source>
</evidence>
<dbReference type="AlphaFoldDB" id="A0A0D2GJ32"/>
<organism evidence="2 3">
    <name type="scientific">Phialophora macrospora</name>
    <dbReference type="NCBI Taxonomy" id="1851006"/>
    <lineage>
        <taxon>Eukaryota</taxon>
        <taxon>Fungi</taxon>
        <taxon>Dikarya</taxon>
        <taxon>Ascomycota</taxon>
        <taxon>Pezizomycotina</taxon>
        <taxon>Eurotiomycetes</taxon>
        <taxon>Chaetothyriomycetidae</taxon>
        <taxon>Chaetothyriales</taxon>
        <taxon>Herpotrichiellaceae</taxon>
        <taxon>Phialophora</taxon>
    </lineage>
</organism>
<name>A0A0D2GJ32_9EURO</name>
<proteinExistence type="predicted"/>
<protein>
    <submittedName>
        <fullName evidence="2">Uncharacterized protein</fullName>
    </submittedName>
</protein>
<evidence type="ECO:0000313" key="2">
    <source>
        <dbReference type="EMBL" id="KIW72379.1"/>
    </source>
</evidence>
<feature type="region of interest" description="Disordered" evidence="1">
    <location>
        <begin position="112"/>
        <end position="131"/>
    </location>
</feature>